<accession>A0A9D1H255</accession>
<reference evidence="5" key="1">
    <citation type="submission" date="2020-10" db="EMBL/GenBank/DDBJ databases">
        <authorList>
            <person name="Gilroy R."/>
        </authorList>
    </citation>
    <scope>NUCLEOTIDE SEQUENCE</scope>
    <source>
        <strain evidence="5">CHK181-108</strain>
    </source>
</reference>
<proteinExistence type="predicted"/>
<comment type="caution">
    <text evidence="5">The sequence shown here is derived from an EMBL/GenBank/DDBJ whole genome shotgun (WGS) entry which is preliminary data.</text>
</comment>
<evidence type="ECO:0000259" key="3">
    <source>
        <dbReference type="Pfam" id="PF01232"/>
    </source>
</evidence>
<dbReference type="InterPro" id="IPR050988">
    <property type="entry name" value="Mannitol_DH/Oxidoreductase"/>
</dbReference>
<evidence type="ECO:0000256" key="2">
    <source>
        <dbReference type="ARBA" id="ARBA00048615"/>
    </source>
</evidence>
<dbReference type="InterPro" id="IPR036291">
    <property type="entry name" value="NAD(P)-bd_dom_sf"/>
</dbReference>
<dbReference type="EMBL" id="DVLU01000029">
    <property type="protein sequence ID" value="HIT84935.1"/>
    <property type="molecule type" value="Genomic_DNA"/>
</dbReference>
<feature type="domain" description="Mannitol dehydrogenase N-terminal" evidence="3">
    <location>
        <begin position="40"/>
        <end position="301"/>
    </location>
</feature>
<dbReference type="PANTHER" id="PTHR43362">
    <property type="entry name" value="MANNITOL DEHYDROGENASE DSF1-RELATED"/>
    <property type="match status" value="1"/>
</dbReference>
<gene>
    <name evidence="5" type="ORF">IAA60_03400</name>
</gene>
<keyword evidence="1" id="KW-0560">Oxidoreductase</keyword>
<dbReference type="InterPro" id="IPR013328">
    <property type="entry name" value="6PGD_dom2"/>
</dbReference>
<dbReference type="Pfam" id="PF01232">
    <property type="entry name" value="Mannitol_dh"/>
    <property type="match status" value="1"/>
</dbReference>
<sequence length="529" mass="57994">MKLTRLGIRQADEWRGAAVRLPEFDIDAMRSATAEQPEWIHFGAGNIFRGFIGSIAQRLLNGKKSETGIIAVESFDFEMIDRIYEKHDNLTINVLVGKEGELNAEVLAGIAEAFKSTERERLLKAAAAPSLKMISFTITEKGYAVTDAAGNLTEAAAEDIKNGPDAVHKHTMSIAASMLYHRFKNGAMPIAAVSMDNCSHNGEKLKNGVMRIIKAWKENGFIDDAFEKYAEEKVSFPWSMIDKITPRPDEKIKARLEQSGIEDMDIIVTSKHTYTAPFVNAEIPEYLVIEDDFPNGRPQLEAAGVYMTDRETVNRAETMKVTTCLNPLHTGLAVFGCLLGYTEIWREMADPALAGLAKAIADEGMKVVVNPGIIDPSAFAREVLCERLPNPGIPDTPQRIATDTSQKIPVRYGETIKSYTASETLDASSLDAIPTVIAGWLRYLLAVDDGGRAFEPSPDPMSAQLKELLSGIEPGKPETAAGKLDKLLSNENIFGVDLNKAGLSEKVKSIFAEMLEGSGAVRRVLNRFI</sequence>
<dbReference type="GO" id="GO:0008926">
    <property type="term" value="F:mannitol-1-phosphate 5-dehydrogenase activity"/>
    <property type="evidence" value="ECO:0007669"/>
    <property type="project" value="UniProtKB-EC"/>
</dbReference>
<dbReference type="PANTHER" id="PTHR43362:SF1">
    <property type="entry name" value="MANNITOL DEHYDROGENASE 2-RELATED"/>
    <property type="match status" value="1"/>
</dbReference>
<organism evidence="5 6">
    <name type="scientific">Candidatus Ornithomonoglobus intestinigallinarum</name>
    <dbReference type="NCBI Taxonomy" id="2840894"/>
    <lineage>
        <taxon>Bacteria</taxon>
        <taxon>Bacillati</taxon>
        <taxon>Bacillota</taxon>
        <taxon>Clostridia</taxon>
        <taxon>Candidatus Ornithomonoglobus</taxon>
    </lineage>
</organism>
<feature type="domain" description="Mannitol dehydrogenase C-terminal" evidence="4">
    <location>
        <begin position="317"/>
        <end position="510"/>
    </location>
</feature>
<dbReference type="InterPro" id="IPR013118">
    <property type="entry name" value="Mannitol_DH_C"/>
</dbReference>
<protein>
    <submittedName>
        <fullName evidence="5">Mannitol dehydrogenase family protein</fullName>
    </submittedName>
</protein>
<name>A0A9D1H255_9FIRM</name>
<evidence type="ECO:0000259" key="4">
    <source>
        <dbReference type="Pfam" id="PF08125"/>
    </source>
</evidence>
<dbReference type="InterPro" id="IPR013131">
    <property type="entry name" value="Mannitol_DH_N"/>
</dbReference>
<dbReference type="Gene3D" id="3.40.50.720">
    <property type="entry name" value="NAD(P)-binding Rossmann-like Domain"/>
    <property type="match status" value="1"/>
</dbReference>
<comment type="catalytic activity">
    <reaction evidence="2">
        <text>D-mannitol 1-phosphate + NAD(+) = beta-D-fructose 6-phosphate + NADH + H(+)</text>
        <dbReference type="Rhea" id="RHEA:19661"/>
        <dbReference type="ChEBI" id="CHEBI:15378"/>
        <dbReference type="ChEBI" id="CHEBI:57540"/>
        <dbReference type="ChEBI" id="CHEBI:57634"/>
        <dbReference type="ChEBI" id="CHEBI:57945"/>
        <dbReference type="ChEBI" id="CHEBI:61381"/>
        <dbReference type="EC" id="1.1.1.17"/>
    </reaction>
</comment>
<dbReference type="AlphaFoldDB" id="A0A9D1H255"/>
<dbReference type="Gene3D" id="1.10.1040.10">
    <property type="entry name" value="N-(1-d-carboxylethyl)-l-norvaline Dehydrogenase, domain 2"/>
    <property type="match status" value="1"/>
</dbReference>
<dbReference type="Pfam" id="PF08125">
    <property type="entry name" value="Mannitol_dh_C"/>
    <property type="match status" value="1"/>
</dbReference>
<dbReference type="SUPFAM" id="SSF51735">
    <property type="entry name" value="NAD(P)-binding Rossmann-fold domains"/>
    <property type="match status" value="1"/>
</dbReference>
<evidence type="ECO:0000313" key="5">
    <source>
        <dbReference type="EMBL" id="HIT84935.1"/>
    </source>
</evidence>
<dbReference type="SUPFAM" id="SSF48179">
    <property type="entry name" value="6-phosphogluconate dehydrogenase C-terminal domain-like"/>
    <property type="match status" value="1"/>
</dbReference>
<evidence type="ECO:0000313" key="6">
    <source>
        <dbReference type="Proteomes" id="UP000824165"/>
    </source>
</evidence>
<dbReference type="Proteomes" id="UP000824165">
    <property type="component" value="Unassembled WGS sequence"/>
</dbReference>
<reference evidence="5" key="2">
    <citation type="journal article" date="2021" name="PeerJ">
        <title>Extensive microbial diversity within the chicken gut microbiome revealed by metagenomics and culture.</title>
        <authorList>
            <person name="Gilroy R."/>
            <person name="Ravi A."/>
            <person name="Getino M."/>
            <person name="Pursley I."/>
            <person name="Horton D.L."/>
            <person name="Alikhan N.F."/>
            <person name="Baker D."/>
            <person name="Gharbi K."/>
            <person name="Hall N."/>
            <person name="Watson M."/>
            <person name="Adriaenssens E.M."/>
            <person name="Foster-Nyarko E."/>
            <person name="Jarju S."/>
            <person name="Secka A."/>
            <person name="Antonio M."/>
            <person name="Oren A."/>
            <person name="Chaudhuri R.R."/>
            <person name="La Ragione R."/>
            <person name="Hildebrand F."/>
            <person name="Pallen M.J."/>
        </authorList>
    </citation>
    <scope>NUCLEOTIDE SEQUENCE</scope>
    <source>
        <strain evidence="5">CHK181-108</strain>
    </source>
</reference>
<dbReference type="InterPro" id="IPR008927">
    <property type="entry name" value="6-PGluconate_DH-like_C_sf"/>
</dbReference>
<evidence type="ECO:0000256" key="1">
    <source>
        <dbReference type="ARBA" id="ARBA00023002"/>
    </source>
</evidence>